<comment type="caution">
    <text evidence="2">The sequence shown here is derived from an EMBL/GenBank/DDBJ whole genome shotgun (WGS) entry which is preliminary data.</text>
</comment>
<keyword evidence="3" id="KW-1185">Reference proteome</keyword>
<proteinExistence type="predicted"/>
<protein>
    <submittedName>
        <fullName evidence="2">Uncharacterized protein</fullName>
    </submittedName>
</protein>
<evidence type="ECO:0000313" key="3">
    <source>
        <dbReference type="Proteomes" id="UP000298493"/>
    </source>
</evidence>
<name>A0A4Z1NVI4_9PEZI</name>
<gene>
    <name evidence="2" type="ORF">E6O75_ATG07577</name>
</gene>
<feature type="region of interest" description="Disordered" evidence="1">
    <location>
        <begin position="1"/>
        <end position="39"/>
    </location>
</feature>
<reference evidence="2 3" key="1">
    <citation type="submission" date="2019-04" db="EMBL/GenBank/DDBJ databases">
        <title>High contiguity whole genome sequence and gene annotation resource for two Venturia nashicola isolates.</title>
        <authorList>
            <person name="Prokchorchik M."/>
            <person name="Won K."/>
            <person name="Lee Y."/>
            <person name="Choi E.D."/>
            <person name="Segonzac C."/>
            <person name="Sohn K.H."/>
        </authorList>
    </citation>
    <scope>NUCLEOTIDE SEQUENCE [LARGE SCALE GENOMIC DNA]</scope>
    <source>
        <strain evidence="2 3">PRI2</strain>
    </source>
</reference>
<dbReference type="AlphaFoldDB" id="A0A4Z1NVI4"/>
<accession>A0A4Z1NVI4</accession>
<dbReference type="Proteomes" id="UP000298493">
    <property type="component" value="Unassembled WGS sequence"/>
</dbReference>
<evidence type="ECO:0000256" key="1">
    <source>
        <dbReference type="SAM" id="MobiDB-lite"/>
    </source>
</evidence>
<evidence type="ECO:0000313" key="2">
    <source>
        <dbReference type="EMBL" id="TID20117.1"/>
    </source>
</evidence>
<organism evidence="2 3">
    <name type="scientific">Venturia nashicola</name>
    <dbReference type="NCBI Taxonomy" id="86259"/>
    <lineage>
        <taxon>Eukaryota</taxon>
        <taxon>Fungi</taxon>
        <taxon>Dikarya</taxon>
        <taxon>Ascomycota</taxon>
        <taxon>Pezizomycotina</taxon>
        <taxon>Dothideomycetes</taxon>
        <taxon>Pleosporomycetidae</taxon>
        <taxon>Venturiales</taxon>
        <taxon>Venturiaceae</taxon>
        <taxon>Venturia</taxon>
    </lineage>
</organism>
<dbReference type="EMBL" id="SNSC02000011">
    <property type="protein sequence ID" value="TID20117.1"/>
    <property type="molecule type" value="Genomic_DNA"/>
</dbReference>
<sequence length="90" mass="9954">MSERNDSSQIMSTGPPGLAHCHPISAPSRLQDAHSERAGRTFPSSVTELLHLAAWRNPPSLFTSMNSVPPFLELLNTQWDERGCTALIRK</sequence>